<dbReference type="EMBL" id="HE978309">
    <property type="protein sequence ID" value="CEO90623.1"/>
    <property type="molecule type" value="Genomic_DNA"/>
</dbReference>
<sequence>MIGFKQFVEENKLKEDMTAGDAGGNPEKIAAGETSGSITNRGPSVAGKEKRKKEKDNG</sequence>
<dbReference type="OrthoDB" id="27220at10239"/>
<protein>
    <recommendedName>
        <fullName evidence="4">Major capsid protein</fullName>
    </recommendedName>
</protein>
<dbReference type="GeneID" id="23301071"/>
<feature type="region of interest" description="Disordered" evidence="1">
    <location>
        <begin position="1"/>
        <end position="58"/>
    </location>
</feature>
<feature type="compositionally biased region" description="Basic and acidic residues" evidence="1">
    <location>
        <begin position="7"/>
        <end position="17"/>
    </location>
</feature>
<evidence type="ECO:0000313" key="2">
    <source>
        <dbReference type="EMBL" id="CEO90623.1"/>
    </source>
</evidence>
<organism evidence="2 3">
    <name type="scientific">Enterobacteria phage GEC-3S</name>
    <dbReference type="NCBI Taxonomy" id="1222338"/>
    <lineage>
        <taxon>Viruses</taxon>
        <taxon>Duplodnaviria</taxon>
        <taxon>Heunggongvirae</taxon>
        <taxon>Uroviricota</taxon>
        <taxon>Caudoviricetes</taxon>
        <taxon>Pantevenvirales</taxon>
        <taxon>Straboviridae</taxon>
        <taxon>Krischvirus</taxon>
        <taxon>Krischvirus gec3s</taxon>
    </lineage>
</organism>
<evidence type="ECO:0008006" key="4">
    <source>
        <dbReference type="Google" id="ProtNLM"/>
    </source>
</evidence>
<accession>A0A0B7MR33</accession>
<feature type="compositionally biased region" description="Basic residues" evidence="1">
    <location>
        <begin position="49"/>
        <end position="58"/>
    </location>
</feature>
<proteinExistence type="predicted"/>
<reference evidence="2 3" key="1">
    <citation type="submission" date="2012-08" db="EMBL/GenBank/DDBJ databases">
        <title>Selection and characterization of a candidate therapeutic bacteriophage that lyses the German Escherichia coli O104:H4 outbreak strain.</title>
        <authorList>
            <person name="Merabishvilli M."/>
            <person name="De Vos D."/>
            <person name="Verbeken G."/>
            <person name="Kropinski A."/>
            <person name="Vandenheuvel D."/>
            <person name="Lavigne R."/>
            <person name="Wattiau P."/>
            <person name="Mast J."/>
            <person name="Ragimbeau C."/>
            <person name="Mossong J."/>
            <person name="Scheres J."/>
            <person name="Chanishvili N."/>
            <person name="Vaneechoutte M."/>
            <person name="Pirnay J.P."/>
        </authorList>
    </citation>
    <scope>NUCLEOTIDE SEQUENCE [LARGE SCALE GENOMIC DNA]</scope>
</reference>
<dbReference type="RefSeq" id="YP_009118703.1">
    <property type="nucleotide sequence ID" value="NC_025425.1"/>
</dbReference>
<gene>
    <name evidence="2" type="ORF">BN201_0020</name>
</gene>
<dbReference type="KEGG" id="vg:23301071"/>
<evidence type="ECO:0000313" key="3">
    <source>
        <dbReference type="Proteomes" id="UP000203896"/>
    </source>
</evidence>
<keyword evidence="3" id="KW-1185">Reference proteome</keyword>
<evidence type="ECO:0000256" key="1">
    <source>
        <dbReference type="SAM" id="MobiDB-lite"/>
    </source>
</evidence>
<dbReference type="Proteomes" id="UP000203896">
    <property type="component" value="Segment"/>
</dbReference>
<name>A0A0B7MR33_9CAUD</name>